<gene>
    <name evidence="2" type="ORF">CJD36_020040</name>
</gene>
<protein>
    <recommendedName>
        <fullName evidence="1">ORC1/DEAH AAA+ ATPase domain-containing protein</fullName>
    </recommendedName>
</protein>
<dbReference type="EMBL" id="PPSL01000006">
    <property type="protein sequence ID" value="PQJ09531.1"/>
    <property type="molecule type" value="Genomic_DNA"/>
</dbReference>
<comment type="caution">
    <text evidence="2">The sequence shown here is derived from an EMBL/GenBank/DDBJ whole genome shotgun (WGS) entry which is preliminary data.</text>
</comment>
<dbReference type="AlphaFoldDB" id="A0A2S7SSC1"/>
<accession>A0A2S7SSC1</accession>
<feature type="domain" description="ORC1/DEAH AAA+ ATPase" evidence="1">
    <location>
        <begin position="109"/>
        <end position="203"/>
    </location>
</feature>
<dbReference type="Pfam" id="PF13401">
    <property type="entry name" value="AAA_22"/>
    <property type="match status" value="1"/>
</dbReference>
<keyword evidence="3" id="KW-1185">Reference proteome</keyword>
<sequence length="307" mass="34834">MQITQTHKQMVAKAIAEDLKMRQHSDSGYKQANHAQYLQINPGSYSRISKGDIDKVLSEVEWVRIGKKLFCDLSENGWKTARTAVFGFVTAQLSMCQQDSLSAINCDLVGIGKTHSAEVYAATHQNVIYVKCRQGITRADLLREMAQNLGLEHGDQVRKIRERVELELLRLQNPLVVLDDAGYMNDNCWMEIKGLYDVTEGGTGWYIIGDDTLGVKINKMLAKRKLGWEALFDRFNRKFQAITEQYDSEASVSVMRKETALQILQLNLPEADTQLRKDILTRSGLSLRVLRKEVAKHKRMNATKKAA</sequence>
<dbReference type="GO" id="GO:0016887">
    <property type="term" value="F:ATP hydrolysis activity"/>
    <property type="evidence" value="ECO:0007669"/>
    <property type="project" value="InterPro"/>
</dbReference>
<proteinExistence type="predicted"/>
<evidence type="ECO:0000313" key="3">
    <source>
        <dbReference type="Proteomes" id="UP000239872"/>
    </source>
</evidence>
<organism evidence="2 3">
    <name type="scientific">Flavipsychrobacter stenotrophus</name>
    <dbReference type="NCBI Taxonomy" id="2077091"/>
    <lineage>
        <taxon>Bacteria</taxon>
        <taxon>Pseudomonadati</taxon>
        <taxon>Bacteroidota</taxon>
        <taxon>Chitinophagia</taxon>
        <taxon>Chitinophagales</taxon>
        <taxon>Chitinophagaceae</taxon>
        <taxon>Flavipsychrobacter</taxon>
    </lineage>
</organism>
<dbReference type="SUPFAM" id="SSF52540">
    <property type="entry name" value="P-loop containing nucleoside triphosphate hydrolases"/>
    <property type="match status" value="1"/>
</dbReference>
<dbReference type="InterPro" id="IPR027417">
    <property type="entry name" value="P-loop_NTPase"/>
</dbReference>
<dbReference type="RefSeq" id="WP_105040981.1">
    <property type="nucleotide sequence ID" value="NZ_PPSL01000006.1"/>
</dbReference>
<dbReference type="OrthoDB" id="799824at2"/>
<reference evidence="2 3" key="1">
    <citation type="submission" date="2018-01" db="EMBL/GenBank/DDBJ databases">
        <title>A novel member of the phylum Bacteroidetes isolated from glacier ice.</title>
        <authorList>
            <person name="Liu Q."/>
            <person name="Xin Y.-H."/>
        </authorList>
    </citation>
    <scope>NUCLEOTIDE SEQUENCE [LARGE SCALE GENOMIC DNA]</scope>
    <source>
        <strain evidence="2 3">RB1R16</strain>
    </source>
</reference>
<evidence type="ECO:0000259" key="1">
    <source>
        <dbReference type="Pfam" id="PF13401"/>
    </source>
</evidence>
<dbReference type="InterPro" id="IPR049945">
    <property type="entry name" value="AAA_22"/>
</dbReference>
<name>A0A2S7SSC1_9BACT</name>
<evidence type="ECO:0000313" key="2">
    <source>
        <dbReference type="EMBL" id="PQJ09531.1"/>
    </source>
</evidence>
<dbReference type="Proteomes" id="UP000239872">
    <property type="component" value="Unassembled WGS sequence"/>
</dbReference>